<dbReference type="InterPro" id="IPR051706">
    <property type="entry name" value="Glycosyltransferase_domain"/>
</dbReference>
<dbReference type="PANTHER" id="PTHR32385:SF15">
    <property type="entry name" value="INOSITOL PHOSPHOCERAMIDE MANNOSYLTRANSFERASE 1"/>
    <property type="match status" value="1"/>
</dbReference>
<keyword evidence="3" id="KW-1185">Reference proteome</keyword>
<dbReference type="GO" id="GO:0051999">
    <property type="term" value="P:mannosyl-inositol phosphorylceramide biosynthetic process"/>
    <property type="evidence" value="ECO:0007669"/>
    <property type="project" value="TreeGrafter"/>
</dbReference>
<dbReference type="EMBL" id="AYYX01000002">
    <property type="protein sequence ID" value="KRM89668.1"/>
    <property type="molecule type" value="Genomic_DNA"/>
</dbReference>
<keyword evidence="1 2" id="KW-0808">Transferase</keyword>
<dbReference type="RefSeq" id="WP_010581062.1">
    <property type="nucleotide sequence ID" value="NZ_AHYZ01000153.1"/>
</dbReference>
<accession>A0A0R2CI41</accession>
<dbReference type="GO" id="GO:0000030">
    <property type="term" value="F:mannosyltransferase activity"/>
    <property type="evidence" value="ECO:0007669"/>
    <property type="project" value="TreeGrafter"/>
</dbReference>
<dbReference type="PATRIC" id="fig|1133569.4.peg.773"/>
<dbReference type="Proteomes" id="UP000051576">
    <property type="component" value="Unassembled WGS sequence"/>
</dbReference>
<evidence type="ECO:0000313" key="2">
    <source>
        <dbReference type="EMBL" id="KRM89668.1"/>
    </source>
</evidence>
<proteinExistence type="predicted"/>
<dbReference type="PANTHER" id="PTHR32385">
    <property type="entry name" value="MANNOSYL PHOSPHORYLINOSITOL CERAMIDE SYNTHASE"/>
    <property type="match status" value="1"/>
</dbReference>
<dbReference type="InterPro" id="IPR007577">
    <property type="entry name" value="GlycoTrfase_DXD_sugar-bd_CS"/>
</dbReference>
<comment type="caution">
    <text evidence="2">The sequence shown here is derived from an EMBL/GenBank/DDBJ whole genome shotgun (WGS) entry which is preliminary data.</text>
</comment>
<dbReference type="Gene3D" id="3.90.550.20">
    <property type="match status" value="1"/>
</dbReference>
<dbReference type="STRING" id="1133569.FD21_GL000714"/>
<organism evidence="2 3">
    <name type="scientific">Liquorilactobacillus vini DSM 20605</name>
    <dbReference type="NCBI Taxonomy" id="1133569"/>
    <lineage>
        <taxon>Bacteria</taxon>
        <taxon>Bacillati</taxon>
        <taxon>Bacillota</taxon>
        <taxon>Bacilli</taxon>
        <taxon>Lactobacillales</taxon>
        <taxon>Lactobacillaceae</taxon>
        <taxon>Liquorilactobacillus</taxon>
    </lineage>
</organism>
<sequence>MIPKIIHYCWFGSQELPAKYQHYLASWQKKCPDYQIIRWDETNYDVRKNHYMQQAAQLGKWSFVSDYLGFDVVYQYGGIYLDTDVELLKNLDNLLNNQAFMGFEENETGFSIAPGLGFGAQKHDPIFKELCQIYDKLEFVDQNGHLNTLAVPAYTTKFLCQKGLKANNQLQTIAGIKLYPSDYFAPMDFLTGEIHLTKNTYSIHHYSATWQSPENLRHIKIIRQVNRKFGKKLGMKINWFLRASWAIKRRFKAISKH</sequence>
<dbReference type="eggNOG" id="COG3774">
    <property type="taxonomic scope" value="Bacteria"/>
</dbReference>
<evidence type="ECO:0000313" key="3">
    <source>
        <dbReference type="Proteomes" id="UP000051576"/>
    </source>
</evidence>
<dbReference type="SUPFAM" id="SSF53448">
    <property type="entry name" value="Nucleotide-diphospho-sugar transferases"/>
    <property type="match status" value="1"/>
</dbReference>
<dbReference type="InterPro" id="IPR029044">
    <property type="entry name" value="Nucleotide-diphossugar_trans"/>
</dbReference>
<name>A0A0R2CI41_9LACO</name>
<evidence type="ECO:0000256" key="1">
    <source>
        <dbReference type="ARBA" id="ARBA00022679"/>
    </source>
</evidence>
<gene>
    <name evidence="2" type="ORF">FD21_GL000714</name>
</gene>
<dbReference type="AlphaFoldDB" id="A0A0R2CI41"/>
<dbReference type="GO" id="GO:0016020">
    <property type="term" value="C:membrane"/>
    <property type="evidence" value="ECO:0007669"/>
    <property type="project" value="GOC"/>
</dbReference>
<dbReference type="Pfam" id="PF04488">
    <property type="entry name" value="Gly_transf_sug"/>
    <property type="match status" value="1"/>
</dbReference>
<reference evidence="2 3" key="1">
    <citation type="journal article" date="2015" name="Genome Announc.">
        <title>Expanding the biotechnology potential of lactobacilli through comparative genomics of 213 strains and associated genera.</title>
        <authorList>
            <person name="Sun Z."/>
            <person name="Harris H.M."/>
            <person name="McCann A."/>
            <person name="Guo C."/>
            <person name="Argimon S."/>
            <person name="Zhang W."/>
            <person name="Yang X."/>
            <person name="Jeffery I.B."/>
            <person name="Cooney J.C."/>
            <person name="Kagawa T.F."/>
            <person name="Liu W."/>
            <person name="Song Y."/>
            <person name="Salvetti E."/>
            <person name="Wrobel A."/>
            <person name="Rasinkangas P."/>
            <person name="Parkhill J."/>
            <person name="Rea M.C."/>
            <person name="O'Sullivan O."/>
            <person name="Ritari J."/>
            <person name="Douillard F.P."/>
            <person name="Paul Ross R."/>
            <person name="Yang R."/>
            <person name="Briner A.E."/>
            <person name="Felis G.E."/>
            <person name="de Vos W.M."/>
            <person name="Barrangou R."/>
            <person name="Klaenhammer T.R."/>
            <person name="Caufield P.W."/>
            <person name="Cui Y."/>
            <person name="Zhang H."/>
            <person name="O'Toole P.W."/>
        </authorList>
    </citation>
    <scope>NUCLEOTIDE SEQUENCE [LARGE SCALE GENOMIC DNA]</scope>
    <source>
        <strain evidence="2 3">DSM 20605</strain>
    </source>
</reference>
<protein>
    <submittedName>
        <fullName evidence="2">Glycosyltransferase</fullName>
    </submittedName>
</protein>
<dbReference type="OrthoDB" id="9802987at2"/>